<proteinExistence type="predicted"/>
<dbReference type="EMBL" id="QYUQ01000002">
    <property type="protein sequence ID" value="RJG03682.1"/>
    <property type="molecule type" value="Genomic_DNA"/>
</dbReference>
<evidence type="ECO:0000313" key="1">
    <source>
        <dbReference type="EMBL" id="RJG03682.1"/>
    </source>
</evidence>
<gene>
    <name evidence="1" type="ORF">D3878_20540</name>
</gene>
<dbReference type="AlphaFoldDB" id="A0A3A3GAN3"/>
<protein>
    <submittedName>
        <fullName evidence="1">Uncharacterized protein</fullName>
    </submittedName>
</protein>
<dbReference type="Proteomes" id="UP000266327">
    <property type="component" value="Unassembled WGS sequence"/>
</dbReference>
<dbReference type="RefSeq" id="WP_119787170.1">
    <property type="nucleotide sequence ID" value="NZ_QYUQ01000002.1"/>
</dbReference>
<name>A0A3A3GAN3_9BURK</name>
<sequence length="103" mass="11371">MEKMRVRHTDDAVSGVSALREILVNELANIESLIALSTDIDPDIAIDPLILEAYFRLRTSLISGVVSADEVLGWVHALAEKDPEGNELDCVRRLPHVNILPTN</sequence>
<reference evidence="2" key="1">
    <citation type="submission" date="2018-09" db="EMBL/GenBank/DDBJ databases">
        <authorList>
            <person name="Zhu H."/>
        </authorList>
    </citation>
    <scope>NUCLEOTIDE SEQUENCE [LARGE SCALE GENOMIC DNA]</scope>
    <source>
        <strain evidence="2">K1S02-23</strain>
    </source>
</reference>
<accession>A0A3A3GAN3</accession>
<comment type="caution">
    <text evidence="1">The sequence shown here is derived from an EMBL/GenBank/DDBJ whole genome shotgun (WGS) entry which is preliminary data.</text>
</comment>
<dbReference type="OrthoDB" id="8777935at2"/>
<keyword evidence="2" id="KW-1185">Reference proteome</keyword>
<evidence type="ECO:0000313" key="2">
    <source>
        <dbReference type="Proteomes" id="UP000266327"/>
    </source>
</evidence>
<organism evidence="1 2">
    <name type="scientific">Noviherbaspirillum sedimenti</name>
    <dbReference type="NCBI Taxonomy" id="2320865"/>
    <lineage>
        <taxon>Bacteria</taxon>
        <taxon>Pseudomonadati</taxon>
        <taxon>Pseudomonadota</taxon>
        <taxon>Betaproteobacteria</taxon>
        <taxon>Burkholderiales</taxon>
        <taxon>Oxalobacteraceae</taxon>
        <taxon>Noviherbaspirillum</taxon>
    </lineage>
</organism>